<dbReference type="PANTHER" id="PTHR43081:SF1">
    <property type="entry name" value="ADENYLATE CYCLASE, TERMINAL-DIFFERENTIATION SPECIFIC"/>
    <property type="match status" value="1"/>
</dbReference>
<evidence type="ECO:0000256" key="1">
    <source>
        <dbReference type="ARBA" id="ARBA00004196"/>
    </source>
</evidence>
<dbReference type="InterPro" id="IPR000014">
    <property type="entry name" value="PAS"/>
</dbReference>
<dbReference type="GO" id="GO:0035556">
    <property type="term" value="P:intracellular signal transduction"/>
    <property type="evidence" value="ECO:0007669"/>
    <property type="project" value="InterPro"/>
</dbReference>
<dbReference type="Gene3D" id="3.30.450.20">
    <property type="entry name" value="PAS domain"/>
    <property type="match status" value="1"/>
</dbReference>
<dbReference type="InterPro" id="IPR003018">
    <property type="entry name" value="GAF"/>
</dbReference>
<sequence length="712" mass="79191">MNNKRLLAEVNGILEAVSTAVEAERSTFFVLNKESSELESLVAQGLAHVTLRLPAGKGIVGSVITGQQPVIVNHVQHHPLFDKSIDEQLAFVTRSTLCVPVWNDAGQIIGAIQCLNKVDDFFDGKDLAVLQGFAALVSLLVKNATLYHASEQIKSSFSALLEVSAAVSSELDLDALIPLIMTKAAELTQADRSSLFFMDEQQNELWTKYAKGLENVVVRTNKGIVKLVADNRQPCIVNKPYEHPAFDPAVDRQTGYTTRSLLSVPVFNSANGILGVIQVINKVDGEFTTKDLTILKRFAGQISIAIRNARLFNESQGMKNHLSALVDNLGNGIVTVDKFCRIQTANEVFYKMFDLDQDQCLQNEPIERLSRDLKSIVACNAQTIATGKKHYEYDIAFQTRKSKHVVINLSVLPMQNPGGEIIGTINVFFDVTQEKRIRSNLSRYMPQHLIKEVISNDNLSIVKGKYVKCSVLFADIRNFTTLTEELGAIQIVELLNKFFNAMVTSVHARDGIIDKFIGDAIMAVFGVPYQQRLDALNAIQCAIDMFKILNAFNCEQKDHPVLNIGIGIATGNVVSGNIGSAERFEYTVIGDPVNIAARLESATKEYKVHLLICENTYKQVASRFHCREIDTILFKGKQKPVKIYTVVQGKDQPLSADYVQIAGFYAKGLHHYRLREFSAARQQFQSAYLLNDQDGPTRLFLDRCQTALSHVR</sequence>
<reference evidence="9" key="1">
    <citation type="submission" date="2020-02" db="EMBL/GenBank/DDBJ databases">
        <authorList>
            <person name="Meier V. D."/>
        </authorList>
    </citation>
    <scope>NUCLEOTIDE SEQUENCE</scope>
    <source>
        <strain evidence="9">AVDCRST_MAG56</strain>
    </source>
</reference>
<dbReference type="Pfam" id="PF00989">
    <property type="entry name" value="PAS"/>
    <property type="match status" value="1"/>
</dbReference>
<dbReference type="EC" id="4.6.1.1" evidence="9"/>
<dbReference type="InterPro" id="IPR013767">
    <property type="entry name" value="PAS_fold"/>
</dbReference>
<evidence type="ECO:0000256" key="5">
    <source>
        <dbReference type="ARBA" id="ARBA00022989"/>
    </source>
</evidence>
<keyword evidence="5" id="KW-1133">Transmembrane helix</keyword>
<dbReference type="AlphaFoldDB" id="A0A6J4JB50"/>
<dbReference type="SUPFAM" id="SSF55781">
    <property type="entry name" value="GAF domain-like"/>
    <property type="match status" value="2"/>
</dbReference>
<dbReference type="NCBIfam" id="TIGR00229">
    <property type="entry name" value="sensory_box"/>
    <property type="match status" value="1"/>
</dbReference>
<dbReference type="SUPFAM" id="SSF55785">
    <property type="entry name" value="PYP-like sensor domain (PAS domain)"/>
    <property type="match status" value="1"/>
</dbReference>
<dbReference type="Gene3D" id="3.30.70.1230">
    <property type="entry name" value="Nucleotide cyclase"/>
    <property type="match status" value="1"/>
</dbReference>
<dbReference type="InterPro" id="IPR035965">
    <property type="entry name" value="PAS-like_dom_sf"/>
</dbReference>
<feature type="domain" description="PAC" evidence="7">
    <location>
        <begin position="391"/>
        <end position="443"/>
    </location>
</feature>
<evidence type="ECO:0000256" key="3">
    <source>
        <dbReference type="ARBA" id="ARBA00022475"/>
    </source>
</evidence>
<dbReference type="GO" id="GO:0006171">
    <property type="term" value="P:cAMP biosynthetic process"/>
    <property type="evidence" value="ECO:0007669"/>
    <property type="project" value="TreeGrafter"/>
</dbReference>
<dbReference type="GO" id="GO:0030313">
    <property type="term" value="C:cell envelope"/>
    <property type="evidence" value="ECO:0007669"/>
    <property type="project" value="UniProtKB-SubCell"/>
</dbReference>
<protein>
    <submittedName>
        <fullName evidence="9">Adenylate cyclase</fullName>
        <ecNumber evidence="9">4.6.1.1</ecNumber>
    </submittedName>
</protein>
<evidence type="ECO:0000259" key="8">
    <source>
        <dbReference type="PROSITE" id="PS50125"/>
    </source>
</evidence>
<evidence type="ECO:0000259" key="7">
    <source>
        <dbReference type="PROSITE" id="PS50113"/>
    </source>
</evidence>
<dbReference type="SMART" id="SM00044">
    <property type="entry name" value="CYCc"/>
    <property type="match status" value="1"/>
</dbReference>
<dbReference type="SUPFAM" id="SSF55073">
    <property type="entry name" value="Nucleotide cyclase"/>
    <property type="match status" value="1"/>
</dbReference>
<dbReference type="CDD" id="cd07302">
    <property type="entry name" value="CHD"/>
    <property type="match status" value="1"/>
</dbReference>
<accession>A0A6J4JB50</accession>
<evidence type="ECO:0000256" key="4">
    <source>
        <dbReference type="ARBA" id="ARBA00022692"/>
    </source>
</evidence>
<dbReference type="Pfam" id="PF01590">
    <property type="entry name" value="GAF"/>
    <property type="match status" value="2"/>
</dbReference>
<dbReference type="FunFam" id="3.30.70.1230:FF:000016">
    <property type="entry name" value="Adenylate/guanylate cyclase domain-containing protein"/>
    <property type="match status" value="1"/>
</dbReference>
<feature type="domain" description="Guanylate cyclase" evidence="8">
    <location>
        <begin position="470"/>
        <end position="600"/>
    </location>
</feature>
<dbReference type="InterPro" id="IPR050697">
    <property type="entry name" value="Adenylyl/Guanylyl_Cyclase_3/4"/>
</dbReference>
<dbReference type="EMBL" id="CADCTQ010000280">
    <property type="protein sequence ID" value="CAA9275257.1"/>
    <property type="molecule type" value="Genomic_DNA"/>
</dbReference>
<dbReference type="InterPro" id="IPR001054">
    <property type="entry name" value="A/G_cyclase"/>
</dbReference>
<keyword evidence="4" id="KW-0812">Transmembrane</keyword>
<comment type="subcellular location">
    <subcellularLocation>
        <location evidence="1">Cell envelope</location>
    </subcellularLocation>
</comment>
<name>A0A6J4JB50_9SPHI</name>
<dbReference type="PANTHER" id="PTHR43081">
    <property type="entry name" value="ADENYLATE CYCLASE, TERMINAL-DIFFERENTIATION SPECIFIC-RELATED"/>
    <property type="match status" value="1"/>
</dbReference>
<dbReference type="Gene3D" id="3.30.450.40">
    <property type="match status" value="2"/>
</dbReference>
<dbReference type="Pfam" id="PF00211">
    <property type="entry name" value="Guanylate_cyc"/>
    <property type="match status" value="1"/>
</dbReference>
<organism evidence="9">
    <name type="scientific">uncultured Cytophagales bacterium</name>
    <dbReference type="NCBI Taxonomy" id="158755"/>
    <lineage>
        <taxon>Bacteria</taxon>
        <taxon>Pseudomonadati</taxon>
        <taxon>Bacteroidota</taxon>
        <taxon>Sphingobacteriia</taxon>
        <taxon>Sphingobacteriales</taxon>
        <taxon>environmental samples</taxon>
    </lineage>
</organism>
<dbReference type="GO" id="GO:0004016">
    <property type="term" value="F:adenylate cyclase activity"/>
    <property type="evidence" value="ECO:0007669"/>
    <property type="project" value="UniProtKB-EC"/>
</dbReference>
<keyword evidence="6" id="KW-0472">Membrane</keyword>
<keyword evidence="3" id="KW-1003">Cell membrane</keyword>
<dbReference type="PROSITE" id="PS50125">
    <property type="entry name" value="GUANYLATE_CYCLASE_2"/>
    <property type="match status" value="1"/>
</dbReference>
<dbReference type="CDD" id="cd00130">
    <property type="entry name" value="PAS"/>
    <property type="match status" value="1"/>
</dbReference>
<dbReference type="SMART" id="SM00065">
    <property type="entry name" value="GAF"/>
    <property type="match status" value="2"/>
</dbReference>
<evidence type="ECO:0000313" key="9">
    <source>
        <dbReference type="EMBL" id="CAA9275257.1"/>
    </source>
</evidence>
<dbReference type="InterPro" id="IPR029787">
    <property type="entry name" value="Nucleotide_cyclase"/>
</dbReference>
<dbReference type="GO" id="GO:0006355">
    <property type="term" value="P:regulation of DNA-templated transcription"/>
    <property type="evidence" value="ECO:0007669"/>
    <property type="project" value="InterPro"/>
</dbReference>
<comment type="similarity">
    <text evidence="2">Belongs to the adenylyl cyclase class-3 family.</text>
</comment>
<gene>
    <name evidence="9" type="ORF">AVDCRST_MAG56-3450</name>
</gene>
<dbReference type="PROSITE" id="PS50113">
    <property type="entry name" value="PAC"/>
    <property type="match status" value="1"/>
</dbReference>
<keyword evidence="9" id="KW-0456">Lyase</keyword>
<proteinExistence type="inferred from homology"/>
<dbReference type="InterPro" id="IPR000700">
    <property type="entry name" value="PAS-assoc_C"/>
</dbReference>
<dbReference type="InterPro" id="IPR029016">
    <property type="entry name" value="GAF-like_dom_sf"/>
</dbReference>
<evidence type="ECO:0000256" key="2">
    <source>
        <dbReference type="ARBA" id="ARBA00005381"/>
    </source>
</evidence>
<evidence type="ECO:0000256" key="6">
    <source>
        <dbReference type="ARBA" id="ARBA00023136"/>
    </source>
</evidence>